<accession>Q49JA4</accession>
<keyword evidence="1" id="KW-1133">Transmembrane helix</keyword>
<organism evidence="3">
    <name type="scientific">Legionella waltersii</name>
    <dbReference type="NCBI Taxonomy" id="66969"/>
    <lineage>
        <taxon>Bacteria</taxon>
        <taxon>Pseudomonadati</taxon>
        <taxon>Pseudomonadota</taxon>
        <taxon>Gammaproteobacteria</taxon>
        <taxon>Legionellales</taxon>
        <taxon>Legionellaceae</taxon>
        <taxon>Legionella</taxon>
    </lineage>
</organism>
<keyword evidence="5" id="KW-1185">Reference proteome</keyword>
<dbReference type="NCBIfam" id="NF033890">
    <property type="entry name" value="DotM_IcmP_IVB"/>
    <property type="match status" value="1"/>
</dbReference>
<protein>
    <submittedName>
        <fullName evidence="3 4">IcmP</fullName>
    </submittedName>
</protein>
<keyword evidence="1" id="KW-0812">Transmembrane</keyword>
<evidence type="ECO:0000313" key="4">
    <source>
        <dbReference type="EMBL" id="KTD75541.1"/>
    </source>
</evidence>
<dbReference type="InterPro" id="IPR056464">
    <property type="entry name" value="DotM_C"/>
</dbReference>
<dbReference type="OrthoDB" id="5616932at2"/>
<name>Q49JA4_9GAMM</name>
<proteinExistence type="predicted"/>
<evidence type="ECO:0000313" key="5">
    <source>
        <dbReference type="Proteomes" id="UP000054729"/>
    </source>
</evidence>
<reference evidence="3" key="1">
    <citation type="journal article" date="2005" name="Proc. Natl. Acad. Sci. U.S.A.">
        <title>Coevolution between nonhomologous but functionally similar proteins and their conserved partners in the Legionella pathogenesis system.</title>
        <authorList>
            <person name="Feldman M."/>
            <person name="Zusman T."/>
            <person name="Hagag S."/>
            <person name="Segal G."/>
        </authorList>
    </citation>
    <scope>NUCLEOTIDE SEQUENCE</scope>
</reference>
<reference evidence="4 5" key="2">
    <citation type="submission" date="2015-11" db="EMBL/GenBank/DDBJ databases">
        <title>Genomic analysis of 38 Legionella species identifies large and diverse effector repertoires.</title>
        <authorList>
            <person name="Burstein D."/>
            <person name="Amaro F."/>
            <person name="Zusman T."/>
            <person name="Lifshitz Z."/>
            <person name="Cohen O."/>
            <person name="Gilbert J.A."/>
            <person name="Pupko T."/>
            <person name="Shuman H.A."/>
            <person name="Segal G."/>
        </authorList>
    </citation>
    <scope>NUCLEOTIDE SEQUENCE [LARGE SCALE GENOMIC DNA]</scope>
    <source>
        <strain evidence="4 5">ATCC 51914</strain>
    </source>
</reference>
<feature type="transmembrane region" description="Helical" evidence="1">
    <location>
        <begin position="92"/>
        <end position="109"/>
    </location>
</feature>
<keyword evidence="1" id="KW-0472">Membrane</keyword>
<feature type="domain" description="DotM C-terminal cytoplasmic" evidence="2">
    <location>
        <begin position="195"/>
        <end position="358"/>
    </location>
</feature>
<evidence type="ECO:0000256" key="1">
    <source>
        <dbReference type="SAM" id="Phobius"/>
    </source>
</evidence>
<dbReference type="Pfam" id="PF23127">
    <property type="entry name" value="DotM_C"/>
    <property type="match status" value="1"/>
</dbReference>
<dbReference type="PATRIC" id="fig|66969.6.peg.2686"/>
<dbReference type="RefSeq" id="WP_058481111.1">
    <property type="nucleotide sequence ID" value="NZ_CAAAIQ010000002.1"/>
</dbReference>
<dbReference type="EMBL" id="AY860648">
    <property type="protein sequence ID" value="AAX56172.1"/>
    <property type="molecule type" value="Genomic_DNA"/>
</dbReference>
<evidence type="ECO:0000313" key="3">
    <source>
        <dbReference type="EMBL" id="AAX56172.1"/>
    </source>
</evidence>
<dbReference type="AlphaFoldDB" id="Q49JA4"/>
<gene>
    <name evidence="3" type="primary">icmP</name>
    <name evidence="4" type="ORF">Lwal_2479</name>
</gene>
<dbReference type="EMBL" id="LNZB01000056">
    <property type="protein sequence ID" value="KTD75541.1"/>
    <property type="molecule type" value="Genomic_DNA"/>
</dbReference>
<feature type="transmembrane region" description="Helical" evidence="1">
    <location>
        <begin position="17"/>
        <end position="38"/>
    </location>
</feature>
<dbReference type="STRING" id="66969.Lwal_2479"/>
<evidence type="ECO:0000259" key="2">
    <source>
        <dbReference type="Pfam" id="PF23127"/>
    </source>
</evidence>
<dbReference type="InterPro" id="IPR049921">
    <property type="entry name" value="DotM-like"/>
</dbReference>
<dbReference type="Proteomes" id="UP000054729">
    <property type="component" value="Unassembled WGS sequence"/>
</dbReference>
<sequence>MAQQQQQSGSDNSMAPIWIMVLLFITAYILWAAGHAYIVKFVFTINIWQAKLVNLFINNQGLANQIYLMQTLDPNVVSWEQMVDLAGDVGNYMRYPVVLILGVMAIILYNSNIKLKYRRAHDMKTLRAQEQFNWPAIMPIVKEDLVSQDVNQGPWAMAQTPMEFARKNKLLRKDDALLDNPLPGEEMTAGIRKGDAKRVFTLQLGPYWDGFERCPPQAYALAAVFIARINRDRDSANHILSVLDKTFVDGKPDFSVARPVLKKYQNSEIVQEIVSKHAYMLTVLASLLEGARDDGVVPSAEFLWLKPIDRRLWYMLNCVGRQTPYSEVAGPFAHWKAEKSLGRRSLVPMIDEAIRALEIAVKEVKLSPRQMQELEP</sequence>